<evidence type="ECO:0000256" key="3">
    <source>
        <dbReference type="ARBA" id="ARBA00022833"/>
    </source>
</evidence>
<dbReference type="STRING" id="27342.A0A0H2RSJ2"/>
<evidence type="ECO:0000313" key="7">
    <source>
        <dbReference type="Proteomes" id="UP000053477"/>
    </source>
</evidence>
<gene>
    <name evidence="6" type="ORF">SCHPADRAFT_902797</name>
</gene>
<evidence type="ECO:0000313" key="6">
    <source>
        <dbReference type="EMBL" id="KLO14935.1"/>
    </source>
</evidence>
<evidence type="ECO:0000259" key="5">
    <source>
        <dbReference type="PROSITE" id="PS50865"/>
    </source>
</evidence>
<dbReference type="PROSITE" id="PS50865">
    <property type="entry name" value="ZF_MYND_2"/>
    <property type="match status" value="1"/>
</dbReference>
<accession>A0A0H2RSJ2</accession>
<dbReference type="Proteomes" id="UP000053477">
    <property type="component" value="Unassembled WGS sequence"/>
</dbReference>
<dbReference type="SUPFAM" id="SSF144232">
    <property type="entry name" value="HIT/MYND zinc finger-like"/>
    <property type="match status" value="1"/>
</dbReference>
<keyword evidence="7" id="KW-1185">Reference proteome</keyword>
<dbReference type="Pfam" id="PF01753">
    <property type="entry name" value="zf-MYND"/>
    <property type="match status" value="1"/>
</dbReference>
<dbReference type="GO" id="GO:0008270">
    <property type="term" value="F:zinc ion binding"/>
    <property type="evidence" value="ECO:0007669"/>
    <property type="project" value="UniProtKB-KW"/>
</dbReference>
<dbReference type="OrthoDB" id="341421at2759"/>
<dbReference type="InterPro" id="IPR002893">
    <property type="entry name" value="Znf_MYND"/>
</dbReference>
<dbReference type="Gene3D" id="6.10.140.2220">
    <property type="match status" value="1"/>
</dbReference>
<dbReference type="AlphaFoldDB" id="A0A0H2RSJ2"/>
<dbReference type="PROSITE" id="PS01360">
    <property type="entry name" value="ZF_MYND_1"/>
    <property type="match status" value="1"/>
</dbReference>
<dbReference type="InParanoid" id="A0A0H2RSJ2"/>
<reference evidence="6 7" key="1">
    <citation type="submission" date="2015-04" db="EMBL/GenBank/DDBJ databases">
        <title>Complete genome sequence of Schizopora paradoxa KUC8140, a cosmopolitan wood degrader in East Asia.</title>
        <authorList>
            <consortium name="DOE Joint Genome Institute"/>
            <person name="Min B."/>
            <person name="Park H."/>
            <person name="Jang Y."/>
            <person name="Kim J.-J."/>
            <person name="Kim K.H."/>
            <person name="Pangilinan J."/>
            <person name="Lipzen A."/>
            <person name="Riley R."/>
            <person name="Grigoriev I.V."/>
            <person name="Spatafora J.W."/>
            <person name="Choi I.-G."/>
        </authorList>
    </citation>
    <scope>NUCLEOTIDE SEQUENCE [LARGE SCALE GENOMIC DNA]</scope>
    <source>
        <strain evidence="6 7">KUC8140</strain>
    </source>
</reference>
<keyword evidence="3" id="KW-0862">Zinc</keyword>
<organism evidence="6 7">
    <name type="scientific">Schizopora paradoxa</name>
    <dbReference type="NCBI Taxonomy" id="27342"/>
    <lineage>
        <taxon>Eukaryota</taxon>
        <taxon>Fungi</taxon>
        <taxon>Dikarya</taxon>
        <taxon>Basidiomycota</taxon>
        <taxon>Agaricomycotina</taxon>
        <taxon>Agaricomycetes</taxon>
        <taxon>Hymenochaetales</taxon>
        <taxon>Schizoporaceae</taxon>
        <taxon>Schizopora</taxon>
    </lineage>
</organism>
<sequence length="416" mass="47127">MHVYLPLPRFEKCFKCDKKEDLRLCSRCGEATYCSEACQKSDWNTHKSSCGKTEIIDLSKFYPIIAFLSSSSHMYKEKPVHPALTHKVLNDANPGVHPYELPDGLSPAKLLILGDEYEMKPAANDGTWMPSAKSLKIEAKLIRRINNEGYALQIAMAICVALVRAIYTTTYSKESTGTGGRKRVRLRYGSSPIADFGICTGSADVKNQDKLAYWFTSGDILSGQDPSQHYWLYFTTTRGEEITIDLAMFTFNMCLMVRTDGYVPPRLSSAVPFAPVFYRDREIRKNTPELHKERARMSVLRNAFVQSIFSDPKCMHDGDFTELGLNKLVSIAEQFAGYQFNDAEVLMTKLSTTRHSSLLSQEISTENWKNYPKEVSIAIEQDPGECDDLDNKSAAWWKTAQKWKRAHRKTKKSAGK</sequence>
<keyword evidence="1" id="KW-0479">Metal-binding</keyword>
<feature type="domain" description="MYND-type" evidence="5">
    <location>
        <begin position="13"/>
        <end position="50"/>
    </location>
</feature>
<name>A0A0H2RSJ2_9AGAM</name>
<evidence type="ECO:0000256" key="1">
    <source>
        <dbReference type="ARBA" id="ARBA00022723"/>
    </source>
</evidence>
<evidence type="ECO:0000256" key="2">
    <source>
        <dbReference type="ARBA" id="ARBA00022771"/>
    </source>
</evidence>
<evidence type="ECO:0000256" key="4">
    <source>
        <dbReference type="PROSITE-ProRule" id="PRU00134"/>
    </source>
</evidence>
<keyword evidence="2 4" id="KW-0863">Zinc-finger</keyword>
<proteinExistence type="predicted"/>
<protein>
    <recommendedName>
        <fullName evidence="5">MYND-type domain-containing protein</fullName>
    </recommendedName>
</protein>
<dbReference type="EMBL" id="KQ085936">
    <property type="protein sequence ID" value="KLO14935.1"/>
    <property type="molecule type" value="Genomic_DNA"/>
</dbReference>